<dbReference type="Gene3D" id="3.40.50.2000">
    <property type="entry name" value="Glycogen Phosphorylase B"/>
    <property type="match status" value="1"/>
</dbReference>
<feature type="domain" description="Glycosyltransferase subfamily 4-like N-terminal" evidence="3">
    <location>
        <begin position="140"/>
        <end position="233"/>
    </location>
</feature>
<dbReference type="PANTHER" id="PTHR46401:SF2">
    <property type="entry name" value="GLYCOSYLTRANSFERASE WBBK-RELATED"/>
    <property type="match status" value="1"/>
</dbReference>
<dbReference type="RefSeq" id="WP_124078859.1">
    <property type="nucleotide sequence ID" value="NZ_UWPJ01000014.1"/>
</dbReference>
<protein>
    <submittedName>
        <fullName evidence="4">Glycogen synthase</fullName>
        <ecNumber evidence="4">2.4.1.11</ecNumber>
    </submittedName>
</protein>
<dbReference type="InterPro" id="IPR001296">
    <property type="entry name" value="Glyco_trans_1"/>
</dbReference>
<organism evidence="4 5">
    <name type="scientific">Pigmentiphaga humi</name>
    <dbReference type="NCBI Taxonomy" id="2478468"/>
    <lineage>
        <taxon>Bacteria</taxon>
        <taxon>Pseudomonadati</taxon>
        <taxon>Pseudomonadota</taxon>
        <taxon>Betaproteobacteria</taxon>
        <taxon>Burkholderiales</taxon>
        <taxon>Alcaligenaceae</taxon>
        <taxon>Pigmentiphaga</taxon>
    </lineage>
</organism>
<feature type="domain" description="Glycosyl transferase family 1" evidence="2">
    <location>
        <begin position="259"/>
        <end position="422"/>
    </location>
</feature>
<dbReference type="CDD" id="cd03809">
    <property type="entry name" value="GT4_MtfB-like"/>
    <property type="match status" value="1"/>
</dbReference>
<gene>
    <name evidence="4" type="ORF">PIGHUM_01528</name>
</gene>
<dbReference type="AlphaFoldDB" id="A0A3P4B1L1"/>
<accession>A0A3P4B1L1</accession>
<evidence type="ECO:0000256" key="1">
    <source>
        <dbReference type="ARBA" id="ARBA00022679"/>
    </source>
</evidence>
<evidence type="ECO:0000259" key="3">
    <source>
        <dbReference type="Pfam" id="PF13439"/>
    </source>
</evidence>
<name>A0A3P4B1L1_9BURK</name>
<evidence type="ECO:0000313" key="4">
    <source>
        <dbReference type="EMBL" id="VCU69466.1"/>
    </source>
</evidence>
<dbReference type="SUPFAM" id="SSF53756">
    <property type="entry name" value="UDP-Glycosyltransferase/glycogen phosphorylase"/>
    <property type="match status" value="1"/>
</dbReference>
<reference evidence="4 5" key="1">
    <citation type="submission" date="2018-10" db="EMBL/GenBank/DDBJ databases">
        <authorList>
            <person name="Criscuolo A."/>
        </authorList>
    </citation>
    <scope>NUCLEOTIDE SEQUENCE [LARGE SCALE GENOMIC DNA]</scope>
    <source>
        <strain evidence="4">DnA1</strain>
    </source>
</reference>
<dbReference type="EC" id="2.4.1.11" evidence="4"/>
<dbReference type="InterPro" id="IPR028098">
    <property type="entry name" value="Glyco_trans_4-like_N"/>
</dbReference>
<dbReference type="Proteomes" id="UP000277294">
    <property type="component" value="Unassembled WGS sequence"/>
</dbReference>
<dbReference type="Pfam" id="PF13439">
    <property type="entry name" value="Glyco_transf_4"/>
    <property type="match status" value="1"/>
</dbReference>
<evidence type="ECO:0000259" key="2">
    <source>
        <dbReference type="Pfam" id="PF00534"/>
    </source>
</evidence>
<evidence type="ECO:0000313" key="5">
    <source>
        <dbReference type="Proteomes" id="UP000277294"/>
    </source>
</evidence>
<dbReference type="OrthoDB" id="433681at2"/>
<dbReference type="PANTHER" id="PTHR46401">
    <property type="entry name" value="GLYCOSYLTRANSFERASE WBBK-RELATED"/>
    <property type="match status" value="1"/>
</dbReference>
<keyword evidence="4" id="KW-0328">Glycosyltransferase</keyword>
<dbReference type="GO" id="GO:0004373">
    <property type="term" value="F:alpha-1,4-glucan glucosyltransferase (UDP-glucose donor) activity"/>
    <property type="evidence" value="ECO:0007669"/>
    <property type="project" value="UniProtKB-EC"/>
</dbReference>
<keyword evidence="1 4" id="KW-0808">Transferase</keyword>
<proteinExistence type="predicted"/>
<keyword evidence="5" id="KW-1185">Reference proteome</keyword>
<sequence length="444" mass="49237">MNKRDVLFTGFEFQQKLQRGIYLYTKSLINAVKAKGHGTGILSEAPGFADPAPLLSGIYQYINNPTRFRPGRKGLALNGLKYALGARRGTRVENRANMITEENLWFLRDVDSFLNIPRFYEMANLTARLRGGTLALTEAGRAGYDTVFTTSPFNVRHERKGGGLKLVQTLHDLIPINVTLHQERPEVFYGRLKAVAESDLILAVSHHTKQEFLQFFPHCESRIRVVYQPIPADEHMLALSSYPQVQSAVLAKFNLKPGQYCFYVGQIEARKNVHRAVAAYGLANRGLDIPFVLAGGVDRQYVQDAGMASLFSKKGDGAKSADGRYGGAMYLGYISEVEKLCLLRNARAFVFPTLSEGFGIPVLEAQTLGCPVITTETASLPEVVGDSAMLVKDPYNIEEVAQAIRKVLEDGEQCRQLSAAGHENARRFDKTVFADDVDRLLAEL</sequence>
<dbReference type="EMBL" id="UWPJ01000014">
    <property type="protein sequence ID" value="VCU69466.1"/>
    <property type="molecule type" value="Genomic_DNA"/>
</dbReference>
<dbReference type="Pfam" id="PF00534">
    <property type="entry name" value="Glycos_transf_1"/>
    <property type="match status" value="1"/>
</dbReference>